<dbReference type="InParanoid" id="A0A1V9X1P7"/>
<gene>
    <name evidence="1" type="ORF">BIW11_13557</name>
</gene>
<reference evidence="1 2" key="1">
    <citation type="journal article" date="2017" name="Gigascience">
        <title>Draft genome of the honey bee ectoparasitic mite, Tropilaelaps mercedesae, is shaped by the parasitic life history.</title>
        <authorList>
            <person name="Dong X."/>
            <person name="Armstrong S.D."/>
            <person name="Xia D."/>
            <person name="Makepeace B.L."/>
            <person name="Darby A.C."/>
            <person name="Kadowaki T."/>
        </authorList>
    </citation>
    <scope>NUCLEOTIDE SEQUENCE [LARGE SCALE GENOMIC DNA]</scope>
    <source>
        <strain evidence="1">Wuxi-XJTLU</strain>
    </source>
</reference>
<organism evidence="1 2">
    <name type="scientific">Tropilaelaps mercedesae</name>
    <dbReference type="NCBI Taxonomy" id="418985"/>
    <lineage>
        <taxon>Eukaryota</taxon>
        <taxon>Metazoa</taxon>
        <taxon>Ecdysozoa</taxon>
        <taxon>Arthropoda</taxon>
        <taxon>Chelicerata</taxon>
        <taxon>Arachnida</taxon>
        <taxon>Acari</taxon>
        <taxon>Parasitiformes</taxon>
        <taxon>Mesostigmata</taxon>
        <taxon>Gamasina</taxon>
        <taxon>Dermanyssoidea</taxon>
        <taxon>Laelapidae</taxon>
        <taxon>Tropilaelaps</taxon>
    </lineage>
</organism>
<keyword evidence="2" id="KW-1185">Reference proteome</keyword>
<sequence>MSEPSTKFANVRKSVSSLWDSALKEACGAVTFLDTGACESLRWIGGMDRLRRAGVTAVKDFSCFQAGGAADTRALFILSGSVQTPSSLRVLRSILGESCFESASVVTGVPLTSTPERTVAQEIAHLQKQLRFWMGSDETLSKVVYIPLGFSSVLPHLLVLSPLCGLFPPLIAEDATKSPQLLPPEKKTLLATLVSSLSLLIDELELRDE</sequence>
<proteinExistence type="predicted"/>
<evidence type="ECO:0000313" key="1">
    <source>
        <dbReference type="EMBL" id="OQR67397.1"/>
    </source>
</evidence>
<feature type="non-terminal residue" evidence="1">
    <location>
        <position position="209"/>
    </location>
</feature>
<dbReference type="STRING" id="418985.A0A1V9X1P7"/>
<protein>
    <submittedName>
        <fullName evidence="1">Sec1 family domain-containing protein 2-like</fullName>
    </submittedName>
</protein>
<comment type="caution">
    <text evidence="1">The sequence shown here is derived from an EMBL/GenBank/DDBJ whole genome shotgun (WGS) entry which is preliminary data.</text>
</comment>
<name>A0A1V9X1P7_9ACAR</name>
<dbReference type="EMBL" id="MNPL01028923">
    <property type="protein sequence ID" value="OQR67397.1"/>
    <property type="molecule type" value="Genomic_DNA"/>
</dbReference>
<dbReference type="Proteomes" id="UP000192247">
    <property type="component" value="Unassembled WGS sequence"/>
</dbReference>
<dbReference type="OrthoDB" id="549905at2759"/>
<evidence type="ECO:0000313" key="2">
    <source>
        <dbReference type="Proteomes" id="UP000192247"/>
    </source>
</evidence>
<dbReference type="AlphaFoldDB" id="A0A1V9X1P7"/>
<accession>A0A1V9X1P7</accession>